<dbReference type="InterPro" id="IPR038081">
    <property type="entry name" value="CalX-like_sf"/>
</dbReference>
<accession>A0A1X7VQ79</accession>
<feature type="compositionally biased region" description="Low complexity" evidence="4">
    <location>
        <begin position="816"/>
        <end position="832"/>
    </location>
</feature>
<feature type="domain" description="Calx-beta" evidence="7">
    <location>
        <begin position="464"/>
        <end position="562"/>
    </location>
</feature>
<keyword evidence="5" id="KW-1133">Transmembrane helix</keyword>
<gene>
    <name evidence="8" type="primary">109587784</name>
</gene>
<dbReference type="EnsemblMetazoa" id="XM_020004005.1">
    <property type="protein sequence ID" value="XP_019859564.1"/>
    <property type="gene ID" value="LOC109587784"/>
</dbReference>
<reference evidence="8" key="2">
    <citation type="submission" date="2017-05" db="UniProtKB">
        <authorList>
            <consortium name="EnsemblMetazoa"/>
        </authorList>
    </citation>
    <scope>IDENTIFICATION</scope>
</reference>
<keyword evidence="5" id="KW-0472">Membrane</keyword>
<dbReference type="AlphaFoldDB" id="A0A1X7VQ79"/>
<dbReference type="OrthoDB" id="6142386at2759"/>
<evidence type="ECO:0000256" key="5">
    <source>
        <dbReference type="SAM" id="Phobius"/>
    </source>
</evidence>
<evidence type="ECO:0000256" key="4">
    <source>
        <dbReference type="SAM" id="MobiDB-lite"/>
    </source>
</evidence>
<feature type="transmembrane region" description="Helical" evidence="5">
    <location>
        <begin position="851"/>
        <end position="878"/>
    </location>
</feature>
<dbReference type="GO" id="GO:0016020">
    <property type="term" value="C:membrane"/>
    <property type="evidence" value="ECO:0007669"/>
    <property type="project" value="InterPro"/>
</dbReference>
<dbReference type="InParanoid" id="A0A1X7VQ79"/>
<feature type="region of interest" description="Disordered" evidence="4">
    <location>
        <begin position="816"/>
        <end position="838"/>
    </location>
</feature>
<keyword evidence="5" id="KW-0812">Transmembrane</keyword>
<dbReference type="KEGG" id="aqu:109587784"/>
<dbReference type="Pfam" id="PF17517">
    <property type="entry name" value="IgGFc_binding"/>
    <property type="match status" value="1"/>
</dbReference>
<name>A0A1X7VQ79_AMPQE</name>
<dbReference type="GO" id="GO:0007154">
    <property type="term" value="P:cell communication"/>
    <property type="evidence" value="ECO:0007669"/>
    <property type="project" value="InterPro"/>
</dbReference>
<evidence type="ECO:0000259" key="7">
    <source>
        <dbReference type="SMART" id="SM00237"/>
    </source>
</evidence>
<dbReference type="Gene3D" id="2.60.40.2030">
    <property type="match status" value="1"/>
</dbReference>
<evidence type="ECO:0000256" key="2">
    <source>
        <dbReference type="ARBA" id="ARBA00022737"/>
    </source>
</evidence>
<dbReference type="SUPFAM" id="SSF141072">
    <property type="entry name" value="CalX-like"/>
    <property type="match status" value="1"/>
</dbReference>
<dbReference type="PANTHER" id="PTHR46534:SF1">
    <property type="entry name" value="IGGFC-BINDING PROTEIN N-TERMINAL DOMAIN-CONTAINING PROTEIN"/>
    <property type="match status" value="1"/>
</dbReference>
<keyword evidence="1 6" id="KW-0732">Signal</keyword>
<proteinExistence type="predicted"/>
<sequence length="931" mass="100243">MKLLFITLSFLFFAFAADAQSASNLSSYGSEFFVGFYEHVHTGITHIFYIHTKLTTSVSFSISSLDGVFSYTGTTTSQNPAAVTIPASYEVRAETSTYRDKGLRVTSLETEPISVLAWSYRSAADYMSYLALPCHAQPTTEYTYYVVSTYGWSSQKSQFLIIGCKFNTTITIIPNNRISVPADPQVSSSPIVSIFPGNTYKFTLNSLQTFFVSESYVDLTGTMIVSNKPITVISGHEAAQVPTHTLDADPIVTQLTPTITWGKRFLLAPHYSRQNGQSYKILALNNMTSAVQTCATSSGNYNATNITFNANNTAWVYTLQGTYCSIIANDSIYVAQIGVSSNYAQTSSGDPALYTIPPIEQYEQEAQFTSFTQATGYYSVVVPNDSYFTNSLRINGFVQNITFIPIYSSNGTVLGYGYSASTSGSNIISHTNSQGRLFVSVYGFTTYGGYGYPGSMMLNPINGDAVTSVPEVTFSDTEFTVNEGDGMAYVYLETNDAGLQANITVRLFSNPTTVDTALIGQDYSSFSILVTFSGNETTKSVSIPIIDDDYAEPTQYFTISIESPNKNDDITFPITEAVVKIIDNDAIAIGFLDSQFSIGGNGGLTYINVGIVSGSLEPDGSSTFTLEIIIVEGQNSSFISGSLSSFNPVISYGFNLSQLSTYNPNSTNQSLSALLSVSAASINVTLEMANAEIVPVVPIFPSSAQAFMSSSVFSSMMGMYSSSMIVCYTTGMGESSSTMIAPTSSSSMASSSSTTTNVPVSISIITVSESAIMTTVHDTVIQTATVCPSLGNTPLLSISTTTYTTTATVTASASACRSSNSSTPTRSSSDKSQPTPETNAFTEKIEVVGSALYFGIAVIIIAVLVLIALSIFCCVFCYKRGHQKGRISEIKFDREIEMSGTNPLYDDPSDTMSYRSSVPSVDEKKLLQFMQ</sequence>
<protein>
    <recommendedName>
        <fullName evidence="7">Calx-beta domain-containing protein</fullName>
    </recommendedName>
</protein>
<keyword evidence="3" id="KW-0106">Calcium</keyword>
<feature type="signal peptide" evidence="6">
    <location>
        <begin position="1"/>
        <end position="19"/>
    </location>
</feature>
<evidence type="ECO:0000313" key="9">
    <source>
        <dbReference type="Proteomes" id="UP000007879"/>
    </source>
</evidence>
<reference evidence="9" key="1">
    <citation type="journal article" date="2010" name="Nature">
        <title>The Amphimedon queenslandica genome and the evolution of animal complexity.</title>
        <authorList>
            <person name="Srivastava M."/>
            <person name="Simakov O."/>
            <person name="Chapman J."/>
            <person name="Fahey B."/>
            <person name="Gauthier M.E."/>
            <person name="Mitros T."/>
            <person name="Richards G.S."/>
            <person name="Conaco C."/>
            <person name="Dacre M."/>
            <person name="Hellsten U."/>
            <person name="Larroux C."/>
            <person name="Putnam N.H."/>
            <person name="Stanke M."/>
            <person name="Adamska M."/>
            <person name="Darling A."/>
            <person name="Degnan S.M."/>
            <person name="Oakley T.H."/>
            <person name="Plachetzki D.C."/>
            <person name="Zhai Y."/>
            <person name="Adamski M."/>
            <person name="Calcino A."/>
            <person name="Cummins S.F."/>
            <person name="Goodstein D.M."/>
            <person name="Harris C."/>
            <person name="Jackson D.J."/>
            <person name="Leys S.P."/>
            <person name="Shu S."/>
            <person name="Woodcroft B.J."/>
            <person name="Vervoort M."/>
            <person name="Kosik K.S."/>
            <person name="Manning G."/>
            <person name="Degnan B.M."/>
            <person name="Rokhsar D.S."/>
        </authorList>
    </citation>
    <scope>NUCLEOTIDE SEQUENCE [LARGE SCALE GENOMIC DNA]</scope>
</reference>
<dbReference type="InterPro" id="IPR003644">
    <property type="entry name" value="Calx_beta"/>
</dbReference>
<evidence type="ECO:0000313" key="8">
    <source>
        <dbReference type="EnsemblMetazoa" id="Aqu2.1.42029_001"/>
    </source>
</evidence>
<feature type="chain" id="PRO_5010866600" description="Calx-beta domain-containing protein" evidence="6">
    <location>
        <begin position="20"/>
        <end position="931"/>
    </location>
</feature>
<dbReference type="Proteomes" id="UP000007879">
    <property type="component" value="Unassembled WGS sequence"/>
</dbReference>
<evidence type="ECO:0000256" key="6">
    <source>
        <dbReference type="SAM" id="SignalP"/>
    </source>
</evidence>
<organism evidence="8">
    <name type="scientific">Amphimedon queenslandica</name>
    <name type="common">Sponge</name>
    <dbReference type="NCBI Taxonomy" id="400682"/>
    <lineage>
        <taxon>Eukaryota</taxon>
        <taxon>Metazoa</taxon>
        <taxon>Porifera</taxon>
        <taxon>Demospongiae</taxon>
        <taxon>Heteroscleromorpha</taxon>
        <taxon>Haplosclerida</taxon>
        <taxon>Niphatidae</taxon>
        <taxon>Amphimedon</taxon>
    </lineage>
</organism>
<dbReference type="Pfam" id="PF03160">
    <property type="entry name" value="Calx-beta"/>
    <property type="match status" value="1"/>
</dbReference>
<keyword evidence="9" id="KW-1185">Reference proteome</keyword>
<dbReference type="EnsemblMetazoa" id="Aqu2.1.42029_001">
    <property type="protein sequence ID" value="Aqu2.1.42029_001"/>
    <property type="gene ID" value="Aqu2.1.42029"/>
</dbReference>
<dbReference type="InterPro" id="IPR035234">
    <property type="entry name" value="IgGFc-bd_N"/>
</dbReference>
<keyword evidence="2" id="KW-0677">Repeat</keyword>
<evidence type="ECO:0000256" key="1">
    <source>
        <dbReference type="ARBA" id="ARBA00022729"/>
    </source>
</evidence>
<evidence type="ECO:0000256" key="3">
    <source>
        <dbReference type="ARBA" id="ARBA00022837"/>
    </source>
</evidence>
<dbReference type="eggNOG" id="KOG1216">
    <property type="taxonomic scope" value="Eukaryota"/>
</dbReference>
<dbReference type="SMART" id="SM00237">
    <property type="entry name" value="Calx_beta"/>
    <property type="match status" value="1"/>
</dbReference>
<dbReference type="PANTHER" id="PTHR46534">
    <property type="entry name" value="IGGFC_BINDING DOMAIN-CONTAINING PROTEIN"/>
    <property type="match status" value="1"/>
</dbReference>